<dbReference type="AlphaFoldDB" id="T0ZNU0"/>
<reference evidence="1" key="1">
    <citation type="submission" date="2013-08" db="EMBL/GenBank/DDBJ databases">
        <authorList>
            <person name="Mendez C."/>
            <person name="Richter M."/>
            <person name="Ferrer M."/>
            <person name="Sanchez J."/>
        </authorList>
    </citation>
    <scope>NUCLEOTIDE SEQUENCE</scope>
</reference>
<feature type="non-terminal residue" evidence="1">
    <location>
        <position position="65"/>
    </location>
</feature>
<reference evidence="1" key="2">
    <citation type="journal article" date="2014" name="ISME J.">
        <title>Microbial stratification in low pH oxic and suboxic macroscopic growths along an acid mine drainage.</title>
        <authorList>
            <person name="Mendez-Garcia C."/>
            <person name="Mesa V."/>
            <person name="Sprenger R.R."/>
            <person name="Richter M."/>
            <person name="Diez M.S."/>
            <person name="Solano J."/>
            <person name="Bargiela R."/>
            <person name="Golyshina O.V."/>
            <person name="Manteca A."/>
            <person name="Ramos J.L."/>
            <person name="Gallego J.R."/>
            <person name="Llorente I."/>
            <person name="Martins Dos Santos V.A."/>
            <person name="Jensen O.N."/>
            <person name="Pelaez A.I."/>
            <person name="Sanchez J."/>
            <person name="Ferrer M."/>
        </authorList>
    </citation>
    <scope>NUCLEOTIDE SEQUENCE</scope>
</reference>
<organism evidence="1">
    <name type="scientific">mine drainage metagenome</name>
    <dbReference type="NCBI Taxonomy" id="410659"/>
    <lineage>
        <taxon>unclassified sequences</taxon>
        <taxon>metagenomes</taxon>
        <taxon>ecological metagenomes</taxon>
    </lineage>
</organism>
<evidence type="ECO:0008006" key="2">
    <source>
        <dbReference type="Google" id="ProtNLM"/>
    </source>
</evidence>
<accession>T0ZNU0</accession>
<protein>
    <recommendedName>
        <fullName evidence="2">Nucleoside 2-deoxyribosyltransferase</fullName>
    </recommendedName>
</protein>
<dbReference type="EMBL" id="AUZX01010812">
    <property type="protein sequence ID" value="EQD46132.1"/>
    <property type="molecule type" value="Genomic_DNA"/>
</dbReference>
<evidence type="ECO:0000313" key="1">
    <source>
        <dbReference type="EMBL" id="EQD46132.1"/>
    </source>
</evidence>
<comment type="caution">
    <text evidence="1">The sequence shown here is derived from an EMBL/GenBank/DDBJ whole genome shotgun (WGS) entry which is preliminary data.</text>
</comment>
<sequence>MNIYTASSWKNPFYSDIVRQLKEAGHQVYDFRSAISSEGADLAFNWDQIDPQWERWTDQQFIEGL</sequence>
<proteinExistence type="predicted"/>
<gene>
    <name evidence="1" type="ORF">B1A_14721</name>
</gene>
<name>T0ZNU0_9ZZZZ</name>